<evidence type="ECO:0000256" key="3">
    <source>
        <dbReference type="ARBA" id="ARBA00023082"/>
    </source>
</evidence>
<evidence type="ECO:0000313" key="9">
    <source>
        <dbReference type="Proteomes" id="UP000830639"/>
    </source>
</evidence>
<feature type="domain" description="RNA polymerase sigma-70 region 2" evidence="6">
    <location>
        <begin position="15"/>
        <end position="74"/>
    </location>
</feature>
<dbReference type="EMBL" id="CP096034">
    <property type="protein sequence ID" value="UPM56150.1"/>
    <property type="molecule type" value="Genomic_DNA"/>
</dbReference>
<gene>
    <name evidence="8" type="primary">sigZ</name>
    <name evidence="8" type="ORF">MY490_10080</name>
</gene>
<dbReference type="InterPro" id="IPR036388">
    <property type="entry name" value="WH-like_DNA-bd_sf"/>
</dbReference>
<protein>
    <recommendedName>
        <fullName evidence="5">RNA polymerase sigma factor SigZ</fullName>
    </recommendedName>
</protein>
<evidence type="ECO:0000256" key="5">
    <source>
        <dbReference type="NCBIfam" id="TIGR02959"/>
    </source>
</evidence>
<dbReference type="PANTHER" id="PTHR43133:SF62">
    <property type="entry name" value="RNA POLYMERASE SIGMA FACTOR SIGZ"/>
    <property type="match status" value="1"/>
</dbReference>
<dbReference type="PANTHER" id="PTHR43133">
    <property type="entry name" value="RNA POLYMERASE ECF-TYPE SIGMA FACTO"/>
    <property type="match status" value="1"/>
</dbReference>
<keyword evidence="3" id="KW-0731">Sigma factor</keyword>
<dbReference type="Proteomes" id="UP000830639">
    <property type="component" value="Chromosome"/>
</dbReference>
<feature type="domain" description="RNA polymerase sigma factor 70 region 4 type 2" evidence="7">
    <location>
        <begin position="101"/>
        <end position="152"/>
    </location>
</feature>
<accession>A0ABY4JV03</accession>
<dbReference type="NCBIfam" id="TIGR02937">
    <property type="entry name" value="sigma70-ECF"/>
    <property type="match status" value="1"/>
</dbReference>
<keyword evidence="2" id="KW-0805">Transcription regulation</keyword>
<dbReference type="Gene3D" id="1.10.10.10">
    <property type="entry name" value="Winged helix-like DNA-binding domain superfamily/Winged helix DNA-binding domain"/>
    <property type="match status" value="1"/>
</dbReference>
<evidence type="ECO:0000256" key="2">
    <source>
        <dbReference type="ARBA" id="ARBA00023015"/>
    </source>
</evidence>
<dbReference type="InterPro" id="IPR039425">
    <property type="entry name" value="RNA_pol_sigma-70-like"/>
</dbReference>
<dbReference type="Gene3D" id="1.10.1740.10">
    <property type="match status" value="1"/>
</dbReference>
<dbReference type="InterPro" id="IPR013324">
    <property type="entry name" value="RNA_pol_sigma_r3/r4-like"/>
</dbReference>
<dbReference type="SUPFAM" id="SSF88659">
    <property type="entry name" value="Sigma3 and sigma4 domains of RNA polymerase sigma factors"/>
    <property type="match status" value="1"/>
</dbReference>
<comment type="similarity">
    <text evidence="1">Belongs to the sigma-70 factor family. ECF subfamily.</text>
</comment>
<dbReference type="SUPFAM" id="SSF88946">
    <property type="entry name" value="Sigma2 domain of RNA polymerase sigma factors"/>
    <property type="match status" value="1"/>
</dbReference>
<dbReference type="InterPro" id="IPR013249">
    <property type="entry name" value="RNA_pol_sigma70_r4_t2"/>
</dbReference>
<evidence type="ECO:0000256" key="4">
    <source>
        <dbReference type="ARBA" id="ARBA00023163"/>
    </source>
</evidence>
<dbReference type="Pfam" id="PF04542">
    <property type="entry name" value="Sigma70_r2"/>
    <property type="match status" value="1"/>
</dbReference>
<sequence>MTIQTEALWNEFNERLLFFIKGKINNKADADDILQNVFLKIHQNLGELKEEKNLKSWIFTIARNSIIDYYRSSKVTEEFKEELEKVIESGEDNFNEEITCCIDDFINLLPEKYQETIRLYEFEEMKHKEIAERLELSVSASKSRVQRGRNQLKLLLEECCKFQIDKYGNILDYQQKNICCDK</sequence>
<dbReference type="CDD" id="cd06171">
    <property type="entry name" value="Sigma70_r4"/>
    <property type="match status" value="1"/>
</dbReference>
<keyword evidence="9" id="KW-1185">Reference proteome</keyword>
<evidence type="ECO:0000259" key="7">
    <source>
        <dbReference type="Pfam" id="PF08281"/>
    </source>
</evidence>
<keyword evidence="4" id="KW-0804">Transcription</keyword>
<name>A0ABY4JV03_9BACI</name>
<evidence type="ECO:0000259" key="6">
    <source>
        <dbReference type="Pfam" id="PF04542"/>
    </source>
</evidence>
<dbReference type="InterPro" id="IPR014304">
    <property type="entry name" value="RNA_pol_sigma-Z"/>
</dbReference>
<dbReference type="RefSeq" id="WP_248269065.1">
    <property type="nucleotide sequence ID" value="NZ_CP096034.1"/>
</dbReference>
<dbReference type="InterPro" id="IPR007627">
    <property type="entry name" value="RNA_pol_sigma70_r2"/>
</dbReference>
<reference evidence="8 9" key="1">
    <citation type="submission" date="2022-04" db="EMBL/GenBank/DDBJ databases">
        <title>Mechanism of arsenic methylation and mitigation arsenic toxicity by Bacillus sp. LH14 from an Arsenic-Contaminated Paddy Soil.</title>
        <authorList>
            <person name="Wang D."/>
        </authorList>
    </citation>
    <scope>NUCLEOTIDE SEQUENCE [LARGE SCALE GENOMIC DNA]</scope>
    <source>
        <strain evidence="8 9">LH14</strain>
    </source>
</reference>
<dbReference type="NCBIfam" id="TIGR02959">
    <property type="entry name" value="SigZ"/>
    <property type="match status" value="1"/>
</dbReference>
<dbReference type="Pfam" id="PF08281">
    <property type="entry name" value="Sigma70_r4_2"/>
    <property type="match status" value="1"/>
</dbReference>
<organism evidence="8 9">
    <name type="scientific">Gottfriedia acidiceleris</name>
    <dbReference type="NCBI Taxonomy" id="371036"/>
    <lineage>
        <taxon>Bacteria</taxon>
        <taxon>Bacillati</taxon>
        <taxon>Bacillota</taxon>
        <taxon>Bacilli</taxon>
        <taxon>Bacillales</taxon>
        <taxon>Bacillaceae</taxon>
        <taxon>Gottfriedia</taxon>
    </lineage>
</organism>
<dbReference type="InterPro" id="IPR014284">
    <property type="entry name" value="RNA_pol_sigma-70_dom"/>
</dbReference>
<evidence type="ECO:0000256" key="1">
    <source>
        <dbReference type="ARBA" id="ARBA00010641"/>
    </source>
</evidence>
<proteinExistence type="inferred from homology"/>
<dbReference type="InterPro" id="IPR013325">
    <property type="entry name" value="RNA_pol_sigma_r2"/>
</dbReference>
<evidence type="ECO:0000313" key="8">
    <source>
        <dbReference type="EMBL" id="UPM56150.1"/>
    </source>
</evidence>